<gene>
    <name evidence="2" type="ORF">SEVIR_2G355900v2</name>
</gene>
<evidence type="ECO:0000256" key="1">
    <source>
        <dbReference type="SAM" id="SignalP"/>
    </source>
</evidence>
<keyword evidence="1" id="KW-0732">Signal</keyword>
<dbReference type="EMBL" id="CM016553">
    <property type="protein sequence ID" value="TKW35192.1"/>
    <property type="molecule type" value="Genomic_DNA"/>
</dbReference>
<protein>
    <recommendedName>
        <fullName evidence="4">Bowman-Birk serine protease inhibitors family domain-containing protein</fullName>
    </recommendedName>
</protein>
<evidence type="ECO:0000313" key="2">
    <source>
        <dbReference type="EMBL" id="TKW35192.1"/>
    </source>
</evidence>
<dbReference type="AlphaFoldDB" id="A0A4U6W002"/>
<dbReference type="PANTHER" id="PTHR33786">
    <property type="entry name" value="UBIQUITIN CARBOXYL-TERMINAL HYDROLASE"/>
    <property type="match status" value="1"/>
</dbReference>
<dbReference type="Gramene" id="TKW35192">
    <property type="protein sequence ID" value="TKW35192"/>
    <property type="gene ID" value="SEVIR_2G355900v2"/>
</dbReference>
<keyword evidence="3" id="KW-1185">Reference proteome</keyword>
<feature type="chain" id="PRO_5020243950" description="Bowman-Birk serine protease inhibitors family domain-containing protein" evidence="1">
    <location>
        <begin position="27"/>
        <end position="115"/>
    </location>
</feature>
<reference evidence="2" key="1">
    <citation type="submission" date="2019-03" db="EMBL/GenBank/DDBJ databases">
        <title>WGS assembly of Setaria viridis.</title>
        <authorList>
            <person name="Huang P."/>
            <person name="Jenkins J."/>
            <person name="Grimwood J."/>
            <person name="Barry K."/>
            <person name="Healey A."/>
            <person name="Mamidi S."/>
            <person name="Sreedasyam A."/>
            <person name="Shu S."/>
            <person name="Feldman M."/>
            <person name="Wu J."/>
            <person name="Yu Y."/>
            <person name="Chen C."/>
            <person name="Johnson J."/>
            <person name="Rokhsar D."/>
            <person name="Baxter I."/>
            <person name="Schmutz J."/>
            <person name="Brutnell T."/>
            <person name="Kellogg E."/>
        </authorList>
    </citation>
    <scope>NUCLEOTIDE SEQUENCE [LARGE SCALE GENOMIC DNA]</scope>
</reference>
<organism evidence="2 3">
    <name type="scientific">Setaria viridis</name>
    <name type="common">Green bristlegrass</name>
    <name type="synonym">Setaria italica subsp. viridis</name>
    <dbReference type="NCBI Taxonomy" id="4556"/>
    <lineage>
        <taxon>Eukaryota</taxon>
        <taxon>Viridiplantae</taxon>
        <taxon>Streptophyta</taxon>
        <taxon>Embryophyta</taxon>
        <taxon>Tracheophyta</taxon>
        <taxon>Spermatophyta</taxon>
        <taxon>Magnoliopsida</taxon>
        <taxon>Liliopsida</taxon>
        <taxon>Poales</taxon>
        <taxon>Poaceae</taxon>
        <taxon>PACMAD clade</taxon>
        <taxon>Panicoideae</taxon>
        <taxon>Panicodae</taxon>
        <taxon>Paniceae</taxon>
        <taxon>Cenchrinae</taxon>
        <taxon>Setaria</taxon>
    </lineage>
</organism>
<accession>A0A4U6W002</accession>
<feature type="signal peptide" evidence="1">
    <location>
        <begin position="1"/>
        <end position="26"/>
    </location>
</feature>
<sequence length="115" mass="11442">MAPSILLKIASLVVAVVLLATPQARGWASADAGDQVSDMVPVRTPAEQVVMAISGGGAGTMAVGSPVCLQCRCCSRSSPGNCQTTTCCSSFNCDPAGKCNLVQDKCGCSGCGGAN</sequence>
<dbReference type="OMA" id="KCGCSGC"/>
<dbReference type="Proteomes" id="UP000298652">
    <property type="component" value="Chromosome 2"/>
</dbReference>
<dbReference type="PANTHER" id="PTHR33786:SF12">
    <property type="entry name" value="BOWMAN-BIRK SERINE PROTEASE INHIBITORS FAMILY DOMAIN-CONTAINING PROTEIN"/>
    <property type="match status" value="1"/>
</dbReference>
<name>A0A4U6W002_SETVI</name>
<proteinExistence type="predicted"/>
<evidence type="ECO:0008006" key="4">
    <source>
        <dbReference type="Google" id="ProtNLM"/>
    </source>
</evidence>
<evidence type="ECO:0000313" key="3">
    <source>
        <dbReference type="Proteomes" id="UP000298652"/>
    </source>
</evidence>